<name>A0A0T6AV82_9SCAR</name>
<keyword evidence="3" id="KW-0472">Membrane</keyword>
<accession>A0A0T6AV82</accession>
<dbReference type="AlphaFoldDB" id="A0A0T6AV82"/>
<dbReference type="PANTHER" id="PTHR12993">
    <property type="entry name" value="N-ACETYLGLUCOSAMINYL-PHOSPHATIDYLINOSITOL DE-N-ACETYLASE-RELATED"/>
    <property type="match status" value="1"/>
</dbReference>
<evidence type="ECO:0000256" key="3">
    <source>
        <dbReference type="SAM" id="Phobius"/>
    </source>
</evidence>
<evidence type="ECO:0000313" key="4">
    <source>
        <dbReference type="EMBL" id="KRT78966.1"/>
    </source>
</evidence>
<dbReference type="GO" id="GO:0016020">
    <property type="term" value="C:membrane"/>
    <property type="evidence" value="ECO:0007669"/>
    <property type="project" value="GOC"/>
</dbReference>
<dbReference type="EMBL" id="LJIG01022739">
    <property type="protein sequence ID" value="KRT78966.1"/>
    <property type="molecule type" value="Genomic_DNA"/>
</dbReference>
<dbReference type="InterPro" id="IPR003737">
    <property type="entry name" value="GlcNAc_PI_deacetylase-related"/>
</dbReference>
<evidence type="ECO:0000256" key="2">
    <source>
        <dbReference type="ARBA" id="ARBA00012176"/>
    </source>
</evidence>
<keyword evidence="5" id="KW-1185">Reference proteome</keyword>
<dbReference type="OrthoDB" id="440160at2759"/>
<comment type="similarity">
    <text evidence="1">Belongs to the PIGL family.</text>
</comment>
<dbReference type="Proteomes" id="UP000051574">
    <property type="component" value="Unassembled WGS sequence"/>
</dbReference>
<dbReference type="GO" id="GO:0005783">
    <property type="term" value="C:endoplasmic reticulum"/>
    <property type="evidence" value="ECO:0007669"/>
    <property type="project" value="TreeGrafter"/>
</dbReference>
<comment type="caution">
    <text evidence="4">The sequence shown here is derived from an EMBL/GenBank/DDBJ whole genome shotgun (WGS) entry which is preliminary data.</text>
</comment>
<evidence type="ECO:0000256" key="1">
    <source>
        <dbReference type="ARBA" id="ARBA00006066"/>
    </source>
</evidence>
<protein>
    <recommendedName>
        <fullName evidence="2">N-acetylglucosaminylphosphatidylinositol deacetylase</fullName>
        <ecNumber evidence="2">3.5.1.89</ecNumber>
    </recommendedName>
</protein>
<sequence length="297" mass="34966">MSQESSWHYSGAENIFAVGFWSEFIKSIRAYTEDAVEHLLLAAVAYLVICFVLYVVTTRWDLIEFTRDVKNSERILIVIAHPDDECMFFGPTIQNFVNRKNCCLYLMCMSTGKNYGMDKVRKRELYEACKVLGINEGSVMIYNHTLMPDSHSDKWPAELLGQLILRQVEVYDIDTLITFDKHGISRHSNHCSIYYAIAHLSIERSLPKRCRVFVLESVNILRKYWLLLDIPLSFLLSRYRFISTQNDRKKINEAMKKHKSQLVWFRRLYLIFSRYTIINTLQQMDISDIELDLEIDD</sequence>
<dbReference type="PANTHER" id="PTHR12993:SF11">
    <property type="entry name" value="N-ACETYLGLUCOSAMINYL-PHOSPHATIDYLINOSITOL DE-N-ACETYLASE"/>
    <property type="match status" value="1"/>
</dbReference>
<reference evidence="4 5" key="1">
    <citation type="submission" date="2015-09" db="EMBL/GenBank/DDBJ databases">
        <title>Draft genome of the scarab beetle Oryctes borbonicus.</title>
        <authorList>
            <person name="Meyer J.M."/>
            <person name="Markov G.V."/>
            <person name="Baskaran P."/>
            <person name="Herrmann M."/>
            <person name="Sommer R.J."/>
            <person name="Roedelsperger C."/>
        </authorList>
    </citation>
    <scope>NUCLEOTIDE SEQUENCE [LARGE SCALE GENOMIC DNA]</scope>
    <source>
        <strain evidence="4">OB123</strain>
        <tissue evidence="4">Whole animal</tissue>
    </source>
</reference>
<feature type="transmembrane region" description="Helical" evidence="3">
    <location>
        <begin position="39"/>
        <end position="57"/>
    </location>
</feature>
<organism evidence="4 5">
    <name type="scientific">Oryctes borbonicus</name>
    <dbReference type="NCBI Taxonomy" id="1629725"/>
    <lineage>
        <taxon>Eukaryota</taxon>
        <taxon>Metazoa</taxon>
        <taxon>Ecdysozoa</taxon>
        <taxon>Arthropoda</taxon>
        <taxon>Hexapoda</taxon>
        <taxon>Insecta</taxon>
        <taxon>Pterygota</taxon>
        <taxon>Neoptera</taxon>
        <taxon>Endopterygota</taxon>
        <taxon>Coleoptera</taxon>
        <taxon>Polyphaga</taxon>
        <taxon>Scarabaeiformia</taxon>
        <taxon>Scarabaeidae</taxon>
        <taxon>Dynastinae</taxon>
        <taxon>Oryctes</taxon>
    </lineage>
</organism>
<gene>
    <name evidence="4" type="ORF">AMK59_8031</name>
</gene>
<dbReference type="SUPFAM" id="SSF102588">
    <property type="entry name" value="LmbE-like"/>
    <property type="match status" value="1"/>
</dbReference>
<dbReference type="UniPathway" id="UPA00196"/>
<dbReference type="EC" id="3.5.1.89" evidence="2"/>
<keyword evidence="3" id="KW-1133">Transmembrane helix</keyword>
<dbReference type="InterPro" id="IPR024078">
    <property type="entry name" value="LmbE-like_dom_sf"/>
</dbReference>
<dbReference type="GO" id="GO:0006506">
    <property type="term" value="P:GPI anchor biosynthetic process"/>
    <property type="evidence" value="ECO:0007669"/>
    <property type="project" value="UniProtKB-UniPathway"/>
</dbReference>
<proteinExistence type="inferred from homology"/>
<keyword evidence="3" id="KW-0812">Transmembrane</keyword>
<dbReference type="Gene3D" id="3.40.50.10320">
    <property type="entry name" value="LmbE-like"/>
    <property type="match status" value="1"/>
</dbReference>
<evidence type="ECO:0000313" key="5">
    <source>
        <dbReference type="Proteomes" id="UP000051574"/>
    </source>
</evidence>
<dbReference type="GO" id="GO:0000225">
    <property type="term" value="F:N-acetylglucosaminylphosphatidylinositol deacetylase activity"/>
    <property type="evidence" value="ECO:0007669"/>
    <property type="project" value="UniProtKB-EC"/>
</dbReference>
<dbReference type="Pfam" id="PF02585">
    <property type="entry name" value="PIG-L"/>
    <property type="match status" value="1"/>
</dbReference>